<organism evidence="1 2">
    <name type="scientific">Scleroderma citrinum Foug A</name>
    <dbReference type="NCBI Taxonomy" id="1036808"/>
    <lineage>
        <taxon>Eukaryota</taxon>
        <taxon>Fungi</taxon>
        <taxon>Dikarya</taxon>
        <taxon>Basidiomycota</taxon>
        <taxon>Agaricomycotina</taxon>
        <taxon>Agaricomycetes</taxon>
        <taxon>Agaricomycetidae</taxon>
        <taxon>Boletales</taxon>
        <taxon>Sclerodermatineae</taxon>
        <taxon>Sclerodermataceae</taxon>
        <taxon>Scleroderma</taxon>
    </lineage>
</organism>
<dbReference type="Proteomes" id="UP000053989">
    <property type="component" value="Unassembled WGS sequence"/>
</dbReference>
<protein>
    <submittedName>
        <fullName evidence="1">Uncharacterized protein</fullName>
    </submittedName>
</protein>
<gene>
    <name evidence="1" type="ORF">SCLCIDRAFT_1225353</name>
</gene>
<feature type="non-terminal residue" evidence="1">
    <location>
        <position position="65"/>
    </location>
</feature>
<dbReference type="EMBL" id="KN822439">
    <property type="protein sequence ID" value="KIM50428.1"/>
    <property type="molecule type" value="Genomic_DNA"/>
</dbReference>
<keyword evidence="2" id="KW-1185">Reference proteome</keyword>
<accession>A0A0C2YKZ2</accession>
<name>A0A0C2YKZ2_9AGAM</name>
<reference evidence="1 2" key="1">
    <citation type="submission" date="2014-04" db="EMBL/GenBank/DDBJ databases">
        <authorList>
            <consortium name="DOE Joint Genome Institute"/>
            <person name="Kuo A."/>
            <person name="Kohler A."/>
            <person name="Nagy L.G."/>
            <person name="Floudas D."/>
            <person name="Copeland A."/>
            <person name="Barry K.W."/>
            <person name="Cichocki N."/>
            <person name="Veneault-Fourrey C."/>
            <person name="LaButti K."/>
            <person name="Lindquist E.A."/>
            <person name="Lipzen A."/>
            <person name="Lundell T."/>
            <person name="Morin E."/>
            <person name="Murat C."/>
            <person name="Sun H."/>
            <person name="Tunlid A."/>
            <person name="Henrissat B."/>
            <person name="Grigoriev I.V."/>
            <person name="Hibbett D.S."/>
            <person name="Martin F."/>
            <person name="Nordberg H.P."/>
            <person name="Cantor M.N."/>
            <person name="Hua S.X."/>
        </authorList>
    </citation>
    <scope>NUCLEOTIDE SEQUENCE [LARGE SCALE GENOMIC DNA]</scope>
    <source>
        <strain evidence="1 2">Foug A</strain>
    </source>
</reference>
<dbReference type="HOGENOM" id="CLU_2856075_0_0_1"/>
<dbReference type="InParanoid" id="A0A0C2YKZ2"/>
<proteinExistence type="predicted"/>
<sequence>MISVSGVTVSGPSFSGDFGKATMVKGVNVIAGFRDQPVDDEAAQHKHSKNTSNDKLNHCFVLGTM</sequence>
<reference evidence="2" key="2">
    <citation type="submission" date="2015-01" db="EMBL/GenBank/DDBJ databases">
        <title>Evolutionary Origins and Diversification of the Mycorrhizal Mutualists.</title>
        <authorList>
            <consortium name="DOE Joint Genome Institute"/>
            <consortium name="Mycorrhizal Genomics Consortium"/>
            <person name="Kohler A."/>
            <person name="Kuo A."/>
            <person name="Nagy L.G."/>
            <person name="Floudas D."/>
            <person name="Copeland A."/>
            <person name="Barry K.W."/>
            <person name="Cichocki N."/>
            <person name="Veneault-Fourrey C."/>
            <person name="LaButti K."/>
            <person name="Lindquist E.A."/>
            <person name="Lipzen A."/>
            <person name="Lundell T."/>
            <person name="Morin E."/>
            <person name="Murat C."/>
            <person name="Riley R."/>
            <person name="Ohm R."/>
            <person name="Sun H."/>
            <person name="Tunlid A."/>
            <person name="Henrissat B."/>
            <person name="Grigoriev I.V."/>
            <person name="Hibbett D.S."/>
            <person name="Martin F."/>
        </authorList>
    </citation>
    <scope>NUCLEOTIDE SEQUENCE [LARGE SCALE GENOMIC DNA]</scope>
    <source>
        <strain evidence="2">Foug A</strain>
    </source>
</reference>
<dbReference type="AlphaFoldDB" id="A0A0C2YKZ2"/>
<evidence type="ECO:0000313" key="1">
    <source>
        <dbReference type="EMBL" id="KIM50428.1"/>
    </source>
</evidence>
<evidence type="ECO:0000313" key="2">
    <source>
        <dbReference type="Proteomes" id="UP000053989"/>
    </source>
</evidence>